<feature type="repeat" description="WD" evidence="3">
    <location>
        <begin position="1022"/>
        <end position="1063"/>
    </location>
</feature>
<evidence type="ECO:0000256" key="3">
    <source>
        <dbReference type="PROSITE-ProRule" id="PRU00221"/>
    </source>
</evidence>
<feature type="repeat" description="WD" evidence="3">
    <location>
        <begin position="807"/>
        <end position="841"/>
    </location>
</feature>
<dbReference type="PROSITE" id="PS00678">
    <property type="entry name" value="WD_REPEATS_1"/>
    <property type="match status" value="7"/>
</dbReference>
<dbReference type="CDD" id="cd00200">
    <property type="entry name" value="WD40"/>
    <property type="match status" value="2"/>
</dbReference>
<dbReference type="InterPro" id="IPR020472">
    <property type="entry name" value="WD40_PAC1"/>
</dbReference>
<dbReference type="SUPFAM" id="SSF50998">
    <property type="entry name" value="Quinoprotein alcohol dehydrogenase-like"/>
    <property type="match status" value="1"/>
</dbReference>
<dbReference type="InterPro" id="IPR001680">
    <property type="entry name" value="WD40_rpt"/>
</dbReference>
<evidence type="ECO:0000256" key="1">
    <source>
        <dbReference type="ARBA" id="ARBA00022574"/>
    </source>
</evidence>
<dbReference type="SUPFAM" id="SSF50969">
    <property type="entry name" value="YVTN repeat-like/Quinoprotein amine dehydrogenase"/>
    <property type="match status" value="1"/>
</dbReference>
<feature type="repeat" description="WD" evidence="3">
    <location>
        <begin position="859"/>
        <end position="893"/>
    </location>
</feature>
<protein>
    <submittedName>
        <fullName evidence="4">Putative WD repeat-containing protein alr3466</fullName>
    </submittedName>
</protein>
<dbReference type="Pfam" id="PF00400">
    <property type="entry name" value="WD40"/>
    <property type="match status" value="10"/>
</dbReference>
<feature type="repeat" description="WD" evidence="3">
    <location>
        <begin position="895"/>
        <end position="936"/>
    </location>
</feature>
<dbReference type="InterPro" id="IPR015943">
    <property type="entry name" value="WD40/YVTN_repeat-like_dom_sf"/>
</dbReference>
<feature type="repeat" description="WD" evidence="3">
    <location>
        <begin position="678"/>
        <end position="719"/>
    </location>
</feature>
<dbReference type="SUPFAM" id="SSF50978">
    <property type="entry name" value="WD40 repeat-like"/>
    <property type="match status" value="1"/>
</dbReference>
<dbReference type="AlphaFoldDB" id="A0A0B7FPJ8"/>
<sequence length="1239" mass="135719">MRLLSLPESLARSKAQLKKWMSIDSKSTTLSIAPVVQDMWPSFKSLMGQLESSAEVFGPLKSAIGELVRLAEACGLVYQEQNEYREVRKRIDRVLKDISEHVKRPTSQVMTDSVRLICLDIKAEIADMASKQALHTGRRVLNARQGLDGVMDCCHRVHEHLERLKVNLNLNETRLVLHDLNPIDVKADIAAYMRDELKAIRLNDKQWQKIIDRCGGLFIYAFTTCRYIQQAHAMGTLNDAMSVIMNSSSTSMEQGDDKAIDELYTTILDAAFNKLEANQASKRKMKDVLETIICAMEPMTLRALASVVGLDGSEQVDKLLMPLRSVVNVARETGLVTTLHASFPDFMLSSSRSVDFYCQPQRRHATMAEACLRLIDGAPSSFNICALPSSYLLDSEVEDLDMRVSESIPGDLIYACRHWSAHLDHSEYRIELAKLVGRFLSSRLLLWMEIINLTKHMRHGTSIIQTAEKWCGENNALEELTRLARDASQFVSVYANHPVSQSTPHIYVSMLPFWPRSRLVSASYTPKTSGLVRPAGTAIDRRQLALIATWEVSPYDIRSFGLSADGTRLAAPTGNSIDVYSTTTGESVISLTDERIRGVSRVEMSPDSTRVAFVGTGRIVYLWDIANEGKVSQLLPDGTSDVKSIAFSPDWSHVACGMDNGDIYMRELQQQVSSTVLLRGHTSDVFSVAFSPDSSHLASGSADKAVRVWKVRTGQPAGEAFEGHTSWVRSVSYSHDGSRLASASSDQTIQVWSPQTGQTVLGPLTGHSGYILSVTFSPNSSLIASASQDKTIRVYDARTGQTVLGPLEGHTYQVNCVRFSSDSTRLYSCSHDGTVRVWNMQDLGSPNPPSSGPLALKPINSIRYSPSGARAVSGSSDGSVHVWDVQTGALVLGPLLGHDQSVLSVDYSPSDQYIVSGSIDGTLRIWDASTGRNIHGPIQAHMKVVFCVRFSPDSSVVVSGSSDGTVRIWDVATGQHVMQLLQGDDYIRSVGFSPDGHKVVCAPYGKMHVVDRYTGNAVVEPITGHSSGITSAEFSPDGKRLVSGSYDQTVRIWDAQTGKQLVVCGHNDGSHINYVTSVGFSPDGLIVVSGSDDRTVCVWDAQNGKRILGPLRGHTNEVNCVEFSPDGSHIISCSDDDTIRFWDATSCTRAIQANTATGAAAKASHTPSPNSDRTHDSWSVDYDGWAVDSHNRRLVWVPSDLRESLLVPPNFLTIATNGCYELGLEGANVGEKWADCYGP</sequence>
<dbReference type="SMART" id="SM00320">
    <property type="entry name" value="WD40"/>
    <property type="match status" value="13"/>
</dbReference>
<dbReference type="PANTHER" id="PTHR44129">
    <property type="entry name" value="WD REPEAT-CONTAINING PROTEIN POP1"/>
    <property type="match status" value="1"/>
</dbReference>
<feature type="repeat" description="WD" evidence="3">
    <location>
        <begin position="1068"/>
        <end position="1109"/>
    </location>
</feature>
<dbReference type="OrthoDB" id="538223at2759"/>
<evidence type="ECO:0000313" key="5">
    <source>
        <dbReference type="Proteomes" id="UP000059188"/>
    </source>
</evidence>
<dbReference type="InterPro" id="IPR011047">
    <property type="entry name" value="Quinoprotein_ADH-like_sf"/>
</dbReference>
<dbReference type="STRING" id="1108050.A0A0B7FPJ8"/>
<dbReference type="Proteomes" id="UP000059188">
    <property type="component" value="Unassembled WGS sequence"/>
</dbReference>
<dbReference type="InterPro" id="IPR050349">
    <property type="entry name" value="WD_LIS1/nudF_dynein_reg"/>
</dbReference>
<keyword evidence="1 3" id="KW-0853">WD repeat</keyword>
<dbReference type="PRINTS" id="PR00320">
    <property type="entry name" value="GPROTEINBRPT"/>
</dbReference>
<reference evidence="4 5" key="1">
    <citation type="submission" date="2014-11" db="EMBL/GenBank/DDBJ databases">
        <authorList>
            <person name="Wibberg Daniel"/>
        </authorList>
    </citation>
    <scope>NUCLEOTIDE SEQUENCE [LARGE SCALE GENOMIC DNA]</scope>
    <source>
        <strain evidence="4">Rhizoctonia solani AG1-IB 7/3/14</strain>
    </source>
</reference>
<proteinExistence type="predicted"/>
<dbReference type="InterPro" id="IPR019775">
    <property type="entry name" value="WD40_repeat_CS"/>
</dbReference>
<keyword evidence="5" id="KW-1185">Reference proteome</keyword>
<evidence type="ECO:0000313" key="4">
    <source>
        <dbReference type="EMBL" id="CEL59901.1"/>
    </source>
</evidence>
<dbReference type="InterPro" id="IPR011044">
    <property type="entry name" value="Quino_amine_DH_bsu"/>
</dbReference>
<dbReference type="PROSITE" id="PS50294">
    <property type="entry name" value="WD_REPEATS_REGION"/>
    <property type="match status" value="10"/>
</dbReference>
<name>A0A0B7FPJ8_THACB</name>
<feature type="repeat" description="WD" evidence="3">
    <location>
        <begin position="721"/>
        <end position="762"/>
    </location>
</feature>
<dbReference type="InterPro" id="IPR036322">
    <property type="entry name" value="WD40_repeat_dom_sf"/>
</dbReference>
<evidence type="ECO:0000256" key="2">
    <source>
        <dbReference type="ARBA" id="ARBA00022737"/>
    </source>
</evidence>
<organism evidence="4 5">
    <name type="scientific">Thanatephorus cucumeris (strain AG1-IB / isolate 7/3/14)</name>
    <name type="common">Lettuce bottom rot fungus</name>
    <name type="synonym">Rhizoctonia solani</name>
    <dbReference type="NCBI Taxonomy" id="1108050"/>
    <lineage>
        <taxon>Eukaryota</taxon>
        <taxon>Fungi</taxon>
        <taxon>Dikarya</taxon>
        <taxon>Basidiomycota</taxon>
        <taxon>Agaricomycotina</taxon>
        <taxon>Agaricomycetes</taxon>
        <taxon>Cantharellales</taxon>
        <taxon>Ceratobasidiaceae</taxon>
        <taxon>Rhizoctonia</taxon>
        <taxon>Rhizoctonia solani AG-1</taxon>
    </lineage>
</organism>
<feature type="repeat" description="WD" evidence="3">
    <location>
        <begin position="764"/>
        <end position="805"/>
    </location>
</feature>
<dbReference type="PROSITE" id="PS50082">
    <property type="entry name" value="WD_REPEATS_2"/>
    <property type="match status" value="10"/>
</dbReference>
<feature type="repeat" description="WD" evidence="3">
    <location>
        <begin position="1111"/>
        <end position="1146"/>
    </location>
</feature>
<keyword evidence="2" id="KW-0677">Repeat</keyword>
<accession>A0A0B7FPJ8</accession>
<dbReference type="EMBL" id="LN679139">
    <property type="protein sequence ID" value="CEL59901.1"/>
    <property type="molecule type" value="Genomic_DNA"/>
</dbReference>
<dbReference type="Gene3D" id="2.130.10.10">
    <property type="entry name" value="YVTN repeat-like/Quinoprotein amine dehydrogenase"/>
    <property type="match status" value="5"/>
</dbReference>
<gene>
    <name evidence="4" type="ORF">RSOLAG1IB_09185</name>
</gene>
<feature type="repeat" description="WD" evidence="3">
    <location>
        <begin position="938"/>
        <end position="979"/>
    </location>
</feature>